<dbReference type="Gene3D" id="2.40.30.170">
    <property type="match status" value="1"/>
</dbReference>
<dbReference type="RefSeq" id="WP_208545824.1">
    <property type="nucleotide sequence ID" value="NZ_FNDI01000019.1"/>
</dbReference>
<protein>
    <submittedName>
        <fullName evidence="5">Membrane fusion protein, multidrug efflux system</fullName>
    </submittedName>
</protein>
<reference evidence="5" key="1">
    <citation type="submission" date="2016-10" db="EMBL/GenBank/DDBJ databases">
        <authorList>
            <person name="Varghese N."/>
            <person name="Submissions S."/>
        </authorList>
    </citation>
    <scope>NUCLEOTIDE SEQUENCE [LARGE SCALE GENOMIC DNA]</scope>
    <source>
        <strain evidence="5">YR281</strain>
    </source>
</reference>
<dbReference type="SUPFAM" id="SSF111369">
    <property type="entry name" value="HlyD-like secretion proteins"/>
    <property type="match status" value="2"/>
</dbReference>
<feature type="compositionally biased region" description="Polar residues" evidence="1">
    <location>
        <begin position="19"/>
        <end position="28"/>
    </location>
</feature>
<keyword evidence="2" id="KW-1133">Transmembrane helix</keyword>
<dbReference type="GO" id="GO:0055085">
    <property type="term" value="P:transmembrane transport"/>
    <property type="evidence" value="ECO:0007669"/>
    <property type="project" value="InterPro"/>
</dbReference>
<dbReference type="PANTHER" id="PTHR30386">
    <property type="entry name" value="MEMBRANE FUSION SUBUNIT OF EMRAB-TOLC MULTIDRUG EFFLUX PUMP"/>
    <property type="match status" value="1"/>
</dbReference>
<proteinExistence type="predicted"/>
<dbReference type="AlphaFoldDB" id="A0A7Z7BBI0"/>
<feature type="transmembrane region" description="Helical" evidence="2">
    <location>
        <begin position="42"/>
        <end position="63"/>
    </location>
</feature>
<evidence type="ECO:0000313" key="5">
    <source>
        <dbReference type="EMBL" id="SDI57288.1"/>
    </source>
</evidence>
<name>A0A7Z7BBI0_9BURK</name>
<feature type="region of interest" description="Disordered" evidence="1">
    <location>
        <begin position="1"/>
        <end position="34"/>
    </location>
</feature>
<dbReference type="Pfam" id="PF25917">
    <property type="entry name" value="BSH_RND"/>
    <property type="match status" value="1"/>
</dbReference>
<comment type="caution">
    <text evidence="5">The sequence shown here is derived from an EMBL/GenBank/DDBJ whole genome shotgun (WGS) entry which is preliminary data.</text>
</comment>
<feature type="domain" description="p-hydroxybenzoic acid efflux pump subunit AaeA-like beta-barrel" evidence="4">
    <location>
        <begin position="286"/>
        <end position="372"/>
    </location>
</feature>
<evidence type="ECO:0000256" key="2">
    <source>
        <dbReference type="SAM" id="Phobius"/>
    </source>
</evidence>
<gene>
    <name evidence="5" type="ORF">SAMN04487926_119116</name>
</gene>
<keyword evidence="2" id="KW-0472">Membrane</keyword>
<dbReference type="Gene3D" id="2.40.50.100">
    <property type="match status" value="1"/>
</dbReference>
<keyword evidence="2" id="KW-0812">Transmembrane</keyword>
<dbReference type="InterPro" id="IPR058625">
    <property type="entry name" value="MdtA-like_BSH"/>
</dbReference>
<accession>A0A7Z7BBI0</accession>
<dbReference type="EMBL" id="FNDI01000019">
    <property type="protein sequence ID" value="SDI57288.1"/>
    <property type="molecule type" value="Genomic_DNA"/>
</dbReference>
<evidence type="ECO:0000256" key="1">
    <source>
        <dbReference type="SAM" id="MobiDB-lite"/>
    </source>
</evidence>
<evidence type="ECO:0000259" key="3">
    <source>
        <dbReference type="Pfam" id="PF25917"/>
    </source>
</evidence>
<dbReference type="Proteomes" id="UP000198900">
    <property type="component" value="Unassembled WGS sequence"/>
</dbReference>
<dbReference type="Gene3D" id="1.10.287.470">
    <property type="entry name" value="Helix hairpin bin"/>
    <property type="match status" value="1"/>
</dbReference>
<dbReference type="Pfam" id="PF25963">
    <property type="entry name" value="Beta-barrel_AAEA"/>
    <property type="match status" value="1"/>
</dbReference>
<dbReference type="InterPro" id="IPR058634">
    <property type="entry name" value="AaeA-lik-b-barrel"/>
</dbReference>
<sequence length="394" mass="42390">MNGENDKDSPTPALAPLPSESTQSTAGQPTPLAERQRRLKSVALRSFILVLAAGLVILFTTRWTHWIGSAARQSTDDAYLQSDLTPLAAKVGGYVQSVAVKDFQQIKAGDLLVQIEDDDYRAQVNQAEANVQVAISAIDNIEKQEALQQTLIRQAKATIAATRSDVWRYGRDLARQQILVAGNASSKEVAEQATNAYQRAQATLDLNSAQLDQQLKQSGVLETQRAQAQATLRAQQAALELAKINLGHTRITAPVDGMVGQRQVKPGQYVSVGTQVISVVPLPNVWVVANYKETQMTGIRVGQRASVTVDAFPDVVLNGHVDSWSPATGSQFSLLPADNATGNFTKVVQRIPVKIVLDLQGPAVKLLRPGMSVIATIDTEVAGERESAASTGLR</sequence>
<feature type="domain" description="Multidrug resistance protein MdtA-like barrel-sandwich hybrid" evidence="3">
    <location>
        <begin position="88"/>
        <end position="280"/>
    </location>
</feature>
<dbReference type="PANTHER" id="PTHR30386:SF24">
    <property type="entry name" value="MULTIDRUG RESISTANCE EFFLUX PUMP"/>
    <property type="match status" value="1"/>
</dbReference>
<dbReference type="InterPro" id="IPR050739">
    <property type="entry name" value="MFP"/>
</dbReference>
<evidence type="ECO:0000259" key="4">
    <source>
        <dbReference type="Pfam" id="PF25963"/>
    </source>
</evidence>
<evidence type="ECO:0000313" key="6">
    <source>
        <dbReference type="Proteomes" id="UP000198900"/>
    </source>
</evidence>
<keyword evidence="6" id="KW-1185">Reference proteome</keyword>
<organism evidence="5 6">
    <name type="scientific">Paraburkholderia steynii</name>
    <dbReference type="NCBI Taxonomy" id="1245441"/>
    <lineage>
        <taxon>Bacteria</taxon>
        <taxon>Pseudomonadati</taxon>
        <taxon>Pseudomonadota</taxon>
        <taxon>Betaproteobacteria</taxon>
        <taxon>Burkholderiales</taxon>
        <taxon>Burkholderiaceae</taxon>
        <taxon>Paraburkholderia</taxon>
    </lineage>
</organism>